<evidence type="ECO:0000313" key="1">
    <source>
        <dbReference type="EMBL" id="SFD41305.1"/>
    </source>
</evidence>
<proteinExistence type="predicted"/>
<accession>A0A1I1S443</accession>
<dbReference type="STRING" id="1505723.SAMN04487792_0727"/>
<reference evidence="2" key="1">
    <citation type="submission" date="2016-10" db="EMBL/GenBank/DDBJ databases">
        <authorList>
            <person name="Varghese N."/>
            <person name="Submissions S."/>
        </authorList>
    </citation>
    <scope>NUCLEOTIDE SEQUENCE [LARGE SCALE GENOMIC DNA]</scope>
    <source>
        <strain evidence="2">R-53102</strain>
    </source>
</reference>
<dbReference type="AlphaFoldDB" id="A0A1I1S443"/>
<dbReference type="Proteomes" id="UP000199599">
    <property type="component" value="Unassembled WGS sequence"/>
</dbReference>
<gene>
    <name evidence="1" type="ORF">SAMN04487792_0727</name>
</gene>
<name>A0A1I1S443_9LACO</name>
<evidence type="ECO:0000313" key="2">
    <source>
        <dbReference type="Proteomes" id="UP000199599"/>
    </source>
</evidence>
<protein>
    <submittedName>
        <fullName evidence="1">Uncharacterized protein</fullName>
    </submittedName>
</protein>
<sequence length="52" mass="5974">MQVMISLFFKLANLGLNLTLRNLENCLVRTVARTKIYQNVTFNEILVVFTAV</sequence>
<organism evidence="1 2">
    <name type="scientific">Lactobacillus bombicola</name>
    <dbReference type="NCBI Taxonomy" id="1505723"/>
    <lineage>
        <taxon>Bacteria</taxon>
        <taxon>Bacillati</taxon>
        <taxon>Bacillota</taxon>
        <taxon>Bacilli</taxon>
        <taxon>Lactobacillales</taxon>
        <taxon>Lactobacillaceae</taxon>
        <taxon>Lactobacillus</taxon>
    </lineage>
</organism>
<dbReference type="EMBL" id="FOMN01000003">
    <property type="protein sequence ID" value="SFD41305.1"/>
    <property type="molecule type" value="Genomic_DNA"/>
</dbReference>